<dbReference type="InterPro" id="IPR000626">
    <property type="entry name" value="Ubiquitin-like_dom"/>
</dbReference>
<dbReference type="SMART" id="SM00213">
    <property type="entry name" value="UBQ"/>
    <property type="match status" value="2"/>
</dbReference>
<dbReference type="GeneID" id="28987526"/>
<feature type="region of interest" description="Disordered" evidence="1">
    <location>
        <begin position="311"/>
        <end position="341"/>
    </location>
</feature>
<gene>
    <name evidence="3" type="ORF">CC85DRAFT_330383</name>
</gene>
<feature type="compositionally biased region" description="Basic residues" evidence="1">
    <location>
        <begin position="40"/>
        <end position="50"/>
    </location>
</feature>
<dbReference type="Gene3D" id="3.10.20.90">
    <property type="entry name" value="Phosphatidylinositol 3-kinase Catalytic Subunit, Chain A, domain 1"/>
    <property type="match status" value="2"/>
</dbReference>
<feature type="domain" description="Ubiquitin-like" evidence="2">
    <location>
        <begin position="345"/>
        <end position="418"/>
    </location>
</feature>
<dbReference type="EMBL" id="KQ087247">
    <property type="protein sequence ID" value="KLT39847.1"/>
    <property type="molecule type" value="Genomic_DNA"/>
</dbReference>
<evidence type="ECO:0000313" key="4">
    <source>
        <dbReference type="Proteomes" id="UP000053611"/>
    </source>
</evidence>
<dbReference type="RefSeq" id="XP_018276338.1">
    <property type="nucleotide sequence ID" value="XM_018426923.1"/>
</dbReference>
<dbReference type="AlphaFoldDB" id="A0A0J0XFK0"/>
<dbReference type="PROSITE" id="PS50053">
    <property type="entry name" value="UBIQUITIN_2"/>
    <property type="match status" value="1"/>
</dbReference>
<name>A0A0J0XFK0_9TREE</name>
<feature type="compositionally biased region" description="Acidic residues" evidence="1">
    <location>
        <begin position="23"/>
        <end position="33"/>
    </location>
</feature>
<dbReference type="PANTHER" id="PTHR10562">
    <property type="entry name" value="SMALL UBIQUITIN-RELATED MODIFIER"/>
    <property type="match status" value="1"/>
</dbReference>
<dbReference type="CDD" id="cd01763">
    <property type="entry name" value="Ubl_SUMO_like"/>
    <property type="match status" value="2"/>
</dbReference>
<accession>A0A0J0XFK0</accession>
<reference evidence="3 4" key="1">
    <citation type="submission" date="2015-03" db="EMBL/GenBank/DDBJ databases">
        <title>Genomics and transcriptomics of the oil-accumulating basidiomycete yeast T. oleaginosus allow insights into substrate utilization and the diverse evolutionary trajectories of mating systems in fungi.</title>
        <authorList>
            <consortium name="DOE Joint Genome Institute"/>
            <person name="Kourist R."/>
            <person name="Kracht O."/>
            <person name="Bracharz F."/>
            <person name="Lipzen A."/>
            <person name="Nolan M."/>
            <person name="Ohm R."/>
            <person name="Grigoriev I."/>
            <person name="Sun S."/>
            <person name="Heitman J."/>
            <person name="Bruck T."/>
            <person name="Nowrousian M."/>
        </authorList>
    </citation>
    <scope>NUCLEOTIDE SEQUENCE [LARGE SCALE GENOMIC DNA]</scope>
    <source>
        <strain evidence="3 4">IBC0246</strain>
    </source>
</reference>
<feature type="compositionally biased region" description="Basic and acidic residues" evidence="1">
    <location>
        <begin position="100"/>
        <end position="112"/>
    </location>
</feature>
<protein>
    <recommendedName>
        <fullName evidence="2">Ubiquitin-like domain-containing protein</fullName>
    </recommendedName>
</protein>
<dbReference type="OrthoDB" id="442921at2759"/>
<dbReference type="SUPFAM" id="SSF54236">
    <property type="entry name" value="Ubiquitin-like"/>
    <property type="match status" value="2"/>
</dbReference>
<keyword evidence="4" id="KW-1185">Reference proteome</keyword>
<proteinExistence type="predicted"/>
<sequence length="418" mass="46689">MSAMGDSQTREKALPPPGAEVIALDDSDVDSEIEFFTAKPIRRTAKKRQAPSRVESTPTKHRAPSYDIPSDSEDDSEAERRRKRRRAQARTKQPSLPDWTRSRASQEPRRGSTVESSVAISVISDDEATQNPYRGKGRARETGKRRMRIELTPPPALAEEDRATIEQENQRYFQGIGIGLDDANDANDAIEVGSSSPARDRSGPQVQITVRMVADPDKRQAGREQAVAAYEKQRTFHLFQNDPLSILVQALASRVQVPADQLVLVHEGQRIFSPDKTPKQLGISFTGELKGYELSVYEKIQKAERRARLALFDSEPRQGSDDKERSSARSPSPLRVPSPPAVQKVKLHLRGPKGELHFTAAPTTLVSTILRYYCNKQGVDPSEVERYRLEFDGEHFEGDATVGDMELESGDLIDVSYR</sequence>
<organism evidence="3 4">
    <name type="scientific">Cutaneotrichosporon oleaginosum</name>
    <dbReference type="NCBI Taxonomy" id="879819"/>
    <lineage>
        <taxon>Eukaryota</taxon>
        <taxon>Fungi</taxon>
        <taxon>Dikarya</taxon>
        <taxon>Basidiomycota</taxon>
        <taxon>Agaricomycotina</taxon>
        <taxon>Tremellomycetes</taxon>
        <taxon>Trichosporonales</taxon>
        <taxon>Trichosporonaceae</taxon>
        <taxon>Cutaneotrichosporon</taxon>
    </lineage>
</organism>
<feature type="region of interest" description="Disordered" evidence="1">
    <location>
        <begin position="1"/>
        <end position="161"/>
    </location>
</feature>
<evidence type="ECO:0000256" key="1">
    <source>
        <dbReference type="SAM" id="MobiDB-lite"/>
    </source>
</evidence>
<dbReference type="InterPro" id="IPR022617">
    <property type="entry name" value="Rad60/SUMO-like_dom"/>
</dbReference>
<evidence type="ECO:0000313" key="3">
    <source>
        <dbReference type="EMBL" id="KLT39847.1"/>
    </source>
</evidence>
<feature type="compositionally biased region" description="Basic and acidic residues" evidence="1">
    <location>
        <begin position="314"/>
        <end position="327"/>
    </location>
</feature>
<dbReference type="InterPro" id="IPR029071">
    <property type="entry name" value="Ubiquitin-like_domsf"/>
</dbReference>
<dbReference type="Pfam" id="PF11976">
    <property type="entry name" value="Rad60-SLD"/>
    <property type="match status" value="1"/>
</dbReference>
<dbReference type="Proteomes" id="UP000053611">
    <property type="component" value="Unassembled WGS sequence"/>
</dbReference>
<dbReference type="STRING" id="879819.A0A0J0XFK0"/>
<evidence type="ECO:0000259" key="2">
    <source>
        <dbReference type="PROSITE" id="PS50053"/>
    </source>
</evidence>